<keyword evidence="3" id="KW-1185">Reference proteome</keyword>
<organism evidence="2 3">
    <name type="scientific">Blomia tropicalis</name>
    <name type="common">Mite</name>
    <dbReference type="NCBI Taxonomy" id="40697"/>
    <lineage>
        <taxon>Eukaryota</taxon>
        <taxon>Metazoa</taxon>
        <taxon>Ecdysozoa</taxon>
        <taxon>Arthropoda</taxon>
        <taxon>Chelicerata</taxon>
        <taxon>Arachnida</taxon>
        <taxon>Acari</taxon>
        <taxon>Acariformes</taxon>
        <taxon>Sarcoptiformes</taxon>
        <taxon>Astigmata</taxon>
        <taxon>Glycyphagoidea</taxon>
        <taxon>Echimyopodidae</taxon>
        <taxon>Blomia</taxon>
    </lineage>
</organism>
<gene>
    <name evidence="2" type="ORF">RDWZM_005050</name>
</gene>
<protein>
    <submittedName>
        <fullName evidence="2">Uncharacterized protein</fullName>
    </submittedName>
</protein>
<sequence length="469" mass="54247">MSEDFNEKEKKILEKIGLKKNNSDDSEENQFETHCNHDTSQIIINTNGESVIKCKSPEHHFIDGAKLISFMADQSEIKDGTCGSSKNNVLITEESSSSSDTSSGQSDIVKKRCRNKYSDDGFKDSKLGISIYSLIHHSLKSRATKDLKNKSVYEEFKRLTKSTRNVIKKSNSIDGSTSDVKYIVLSQINQKKKLQENQEEAESDLSDDNVNRPNTSMTSTKCKTYKKVKKELDSMIGNDLVQKYKSSSNITSINDSDHCYAKPRNSLYSVRDTVSPDENDENKHDFLMKQRNLNLDSYKCFPKIYNNSIKIVSCAMSSVRRLILKEYKPAKSLEKSKYSIKNRPFLTNLFRFQLVKSNHLFFPIYNQHYINKINLENCFRCHGEDIRDEKFKSLYSRMINVLTYALELINTNDRTEFEEDQFTFISTFIVGQTNREAIDDLVNKELPNNLEPFNLWEVIQEIRKPSMKH</sequence>
<evidence type="ECO:0000256" key="1">
    <source>
        <dbReference type="SAM" id="MobiDB-lite"/>
    </source>
</evidence>
<accession>A0A9Q0M5Y6</accession>
<proteinExistence type="predicted"/>
<dbReference type="AlphaFoldDB" id="A0A9Q0M5Y6"/>
<name>A0A9Q0M5Y6_BLOTA</name>
<evidence type="ECO:0000313" key="2">
    <source>
        <dbReference type="EMBL" id="KAJ6219238.1"/>
    </source>
</evidence>
<dbReference type="EMBL" id="JAPWDV010000002">
    <property type="protein sequence ID" value="KAJ6219238.1"/>
    <property type="molecule type" value="Genomic_DNA"/>
</dbReference>
<comment type="caution">
    <text evidence="2">The sequence shown here is derived from an EMBL/GenBank/DDBJ whole genome shotgun (WGS) entry which is preliminary data.</text>
</comment>
<dbReference type="Proteomes" id="UP001142055">
    <property type="component" value="Chromosome 2"/>
</dbReference>
<feature type="region of interest" description="Disordered" evidence="1">
    <location>
        <begin position="195"/>
        <end position="218"/>
    </location>
</feature>
<evidence type="ECO:0000313" key="3">
    <source>
        <dbReference type="Proteomes" id="UP001142055"/>
    </source>
</evidence>
<feature type="compositionally biased region" description="Acidic residues" evidence="1">
    <location>
        <begin position="197"/>
        <end position="207"/>
    </location>
</feature>
<reference evidence="2" key="1">
    <citation type="submission" date="2022-12" db="EMBL/GenBank/DDBJ databases">
        <title>Genome assemblies of Blomia tropicalis.</title>
        <authorList>
            <person name="Cui Y."/>
        </authorList>
    </citation>
    <scope>NUCLEOTIDE SEQUENCE</scope>
    <source>
        <tissue evidence="2">Adult mites</tissue>
    </source>
</reference>